<gene>
    <name evidence="1" type="primary">PhL</name>
</gene>
<keyword evidence="1" id="KW-0456">Lyase</keyword>
<feature type="non-terminal residue" evidence="1">
    <location>
        <position position="80"/>
    </location>
</feature>
<name>Q9LLL0_PYRPY</name>
<dbReference type="AlphaFoldDB" id="Q9LLL0"/>
<dbReference type="GO" id="GO:0016829">
    <property type="term" value="F:lyase activity"/>
    <property type="evidence" value="ECO:0007669"/>
    <property type="project" value="UniProtKB-KW"/>
</dbReference>
<sequence>MRVFDGNTIRYPYGFCIRAFFQESSLSWNYDMEIVERLCGDDCWVRSNVGWLEELLSCFYYNQINKYLLYFISKKKKKKK</sequence>
<organism evidence="1">
    <name type="scientific">Pyrus pyrifolia</name>
    <name type="common">Chinese pear</name>
    <name type="synonym">Pyrus serotina</name>
    <dbReference type="NCBI Taxonomy" id="3767"/>
    <lineage>
        <taxon>Eukaryota</taxon>
        <taxon>Viridiplantae</taxon>
        <taxon>Streptophyta</taxon>
        <taxon>Embryophyta</taxon>
        <taxon>Tracheophyta</taxon>
        <taxon>Spermatophyta</taxon>
        <taxon>Magnoliopsida</taxon>
        <taxon>eudicotyledons</taxon>
        <taxon>Gunneridae</taxon>
        <taxon>Pentapetalae</taxon>
        <taxon>rosids</taxon>
        <taxon>fabids</taxon>
        <taxon>Rosales</taxon>
        <taxon>Rosaceae</taxon>
        <taxon>Amygdaloideae</taxon>
        <taxon>Maleae</taxon>
        <taxon>Pyrus</taxon>
    </lineage>
</organism>
<reference evidence="1" key="1">
    <citation type="submission" date="1999-10" db="EMBL/GenBank/DDBJ databases">
        <title>Benzyladenine-induced gene in adventitious shoot regeneration in Pyrus pyrifolia 'Whangkeumbae'.</title>
        <authorList>
            <person name="Kim C.S."/>
            <person name="Lee C.H."/>
            <person name="Lee G.P."/>
        </authorList>
    </citation>
    <scope>NUCLEOTIDE SEQUENCE</scope>
    <source>
        <strain evidence="1">Whangkeumbae</strain>
    </source>
</reference>
<proteinExistence type="evidence at transcript level"/>
<accession>Q9LLL0</accession>
<evidence type="ECO:0000313" key="1">
    <source>
        <dbReference type="EMBL" id="AAF78512.1"/>
    </source>
</evidence>
<dbReference type="EMBL" id="AF195210">
    <property type="protein sequence ID" value="AAF78512.1"/>
    <property type="molecule type" value="mRNA"/>
</dbReference>
<protein>
    <submittedName>
        <fullName evidence="1">Photolyase</fullName>
    </submittedName>
</protein>